<dbReference type="AlphaFoldDB" id="A0A7L4UML8"/>
<sequence>MSLNDSNKFYATIAQYYEYIFPLKEMKLRFAKEHITSNSNVLDVGCATGAFSIALSEHCQDIKAFDLSEDMIEIAKSKLNSKVGFAIGNMLEIERDYSEKKFDVITCFGNTLVHLLSEKKIQSFLKQTHQLLSKDGVLLLQILNYDYILDNNVNALPKIDNEQICFKRVYEFKEDNRLIDFNTELIVKDENKIVKNSSLLYAIRPFELKNLLVEAGFLRVEMYSSFKKDRLDNKKLPLVIQAFRNN</sequence>
<feature type="domain" description="Methyltransferase" evidence="2">
    <location>
        <begin position="41"/>
        <end position="136"/>
    </location>
</feature>
<keyword evidence="1 3" id="KW-0808">Transferase</keyword>
<accession>A0A7L4UML8</accession>
<dbReference type="Gene3D" id="2.20.25.110">
    <property type="entry name" value="S-adenosyl-L-methionine-dependent methyltransferases"/>
    <property type="match status" value="1"/>
</dbReference>
<proteinExistence type="predicted"/>
<protein>
    <submittedName>
        <fullName evidence="3">Methyltransferase family protein</fullName>
    </submittedName>
</protein>
<reference evidence="3 4" key="1">
    <citation type="submission" date="2018-05" db="EMBL/GenBank/DDBJ databases">
        <title>Genomic Encyclopedia of Type Strains, Phase IV (KMG-IV): sequencing the most valuable type-strain genomes for metagenomic binning, comparative biology and taxonomic classification.</title>
        <authorList>
            <person name="Goeker M."/>
        </authorList>
    </citation>
    <scope>NUCLEOTIDE SEQUENCE [LARGE SCALE GENOMIC DNA]</scope>
    <source>
        <strain evidence="3 4">DSM 28579</strain>
    </source>
</reference>
<dbReference type="CDD" id="cd02440">
    <property type="entry name" value="AdoMet_MTases"/>
    <property type="match status" value="1"/>
</dbReference>
<dbReference type="PANTHER" id="PTHR43861">
    <property type="entry name" value="TRANS-ACONITATE 2-METHYLTRANSFERASE-RELATED"/>
    <property type="match status" value="1"/>
</dbReference>
<evidence type="ECO:0000313" key="4">
    <source>
        <dbReference type="Proteomes" id="UP000251835"/>
    </source>
</evidence>
<name>A0A7L4UML8_BALHA</name>
<dbReference type="InterPro" id="IPR029063">
    <property type="entry name" value="SAM-dependent_MTases_sf"/>
</dbReference>
<dbReference type="GO" id="GO:0032259">
    <property type="term" value="P:methylation"/>
    <property type="evidence" value="ECO:0007669"/>
    <property type="project" value="UniProtKB-KW"/>
</dbReference>
<dbReference type="Pfam" id="PF13649">
    <property type="entry name" value="Methyltransf_25"/>
    <property type="match status" value="1"/>
</dbReference>
<evidence type="ECO:0000313" key="3">
    <source>
        <dbReference type="EMBL" id="PVX49866.1"/>
    </source>
</evidence>
<organism evidence="3 4">
    <name type="scientific">Balneicella halophila</name>
    <dbReference type="NCBI Taxonomy" id="1537566"/>
    <lineage>
        <taxon>Bacteria</taxon>
        <taxon>Pseudomonadati</taxon>
        <taxon>Bacteroidota</taxon>
        <taxon>Bacteroidia</taxon>
        <taxon>Bacteroidales</taxon>
        <taxon>Balneicellaceae</taxon>
        <taxon>Balneicella</taxon>
    </lineage>
</organism>
<dbReference type="Gene3D" id="3.40.50.150">
    <property type="entry name" value="Vaccinia Virus protein VP39"/>
    <property type="match status" value="1"/>
</dbReference>
<dbReference type="RefSeq" id="WP_116496729.1">
    <property type="nucleotide sequence ID" value="NZ_QENZ01000005.1"/>
</dbReference>
<dbReference type="OrthoDB" id="9789123at2"/>
<comment type="caution">
    <text evidence="3">The sequence shown here is derived from an EMBL/GenBank/DDBJ whole genome shotgun (WGS) entry which is preliminary data.</text>
</comment>
<dbReference type="PANTHER" id="PTHR43861:SF6">
    <property type="entry name" value="METHYLTRANSFERASE TYPE 11"/>
    <property type="match status" value="1"/>
</dbReference>
<evidence type="ECO:0000259" key="2">
    <source>
        <dbReference type="Pfam" id="PF13649"/>
    </source>
</evidence>
<dbReference type="Proteomes" id="UP000251835">
    <property type="component" value="Unassembled WGS sequence"/>
</dbReference>
<gene>
    <name evidence="3" type="ORF">C7377_1504</name>
</gene>
<dbReference type="EMBL" id="QENZ01000005">
    <property type="protein sequence ID" value="PVX49866.1"/>
    <property type="molecule type" value="Genomic_DNA"/>
</dbReference>
<evidence type="ECO:0000256" key="1">
    <source>
        <dbReference type="ARBA" id="ARBA00022679"/>
    </source>
</evidence>
<keyword evidence="4" id="KW-1185">Reference proteome</keyword>
<dbReference type="GO" id="GO:0008168">
    <property type="term" value="F:methyltransferase activity"/>
    <property type="evidence" value="ECO:0007669"/>
    <property type="project" value="UniProtKB-KW"/>
</dbReference>
<keyword evidence="3" id="KW-0489">Methyltransferase</keyword>
<dbReference type="SUPFAM" id="SSF53335">
    <property type="entry name" value="S-adenosyl-L-methionine-dependent methyltransferases"/>
    <property type="match status" value="1"/>
</dbReference>
<dbReference type="InterPro" id="IPR041698">
    <property type="entry name" value="Methyltransf_25"/>
</dbReference>